<keyword evidence="2" id="KW-0677">Repeat</keyword>
<dbReference type="EMBL" id="OU963867">
    <property type="protein sequence ID" value="CAH0773636.1"/>
    <property type="molecule type" value="Genomic_DNA"/>
</dbReference>
<feature type="compositionally biased region" description="Polar residues" evidence="4">
    <location>
        <begin position="973"/>
        <end position="989"/>
    </location>
</feature>
<evidence type="ECO:0000256" key="3">
    <source>
        <dbReference type="PROSITE-ProRule" id="PRU00221"/>
    </source>
</evidence>
<dbReference type="Pfam" id="PF24780">
    <property type="entry name" value="WD40_MABP1-WDR62_1st"/>
    <property type="match status" value="1"/>
</dbReference>
<protein>
    <recommendedName>
        <fullName evidence="9">Mitogen-activated protein kinase-binding protein 1</fullName>
    </recommendedName>
</protein>
<evidence type="ECO:0000313" key="7">
    <source>
        <dbReference type="EMBL" id="CAH0773636.1"/>
    </source>
</evidence>
<feature type="compositionally biased region" description="Polar residues" evidence="4">
    <location>
        <begin position="1021"/>
        <end position="1036"/>
    </location>
</feature>
<dbReference type="GO" id="GO:0007099">
    <property type="term" value="P:centriole replication"/>
    <property type="evidence" value="ECO:0007669"/>
    <property type="project" value="TreeGrafter"/>
</dbReference>
<feature type="repeat" description="WD" evidence="3">
    <location>
        <begin position="658"/>
        <end position="691"/>
    </location>
</feature>
<evidence type="ECO:0008006" key="9">
    <source>
        <dbReference type="Google" id="ProtNLM"/>
    </source>
</evidence>
<organism evidence="7 8">
    <name type="scientific">Bemisia tabaci</name>
    <name type="common">Sweetpotato whitefly</name>
    <name type="synonym">Aleurodes tabaci</name>
    <dbReference type="NCBI Taxonomy" id="7038"/>
    <lineage>
        <taxon>Eukaryota</taxon>
        <taxon>Metazoa</taxon>
        <taxon>Ecdysozoa</taxon>
        <taxon>Arthropoda</taxon>
        <taxon>Hexapoda</taxon>
        <taxon>Insecta</taxon>
        <taxon>Pterygota</taxon>
        <taxon>Neoptera</taxon>
        <taxon>Paraneoptera</taxon>
        <taxon>Hemiptera</taxon>
        <taxon>Sternorrhyncha</taxon>
        <taxon>Aleyrodoidea</taxon>
        <taxon>Aleyrodidae</taxon>
        <taxon>Aleyrodinae</taxon>
        <taxon>Bemisia</taxon>
    </lineage>
</organism>
<reference evidence="7" key="1">
    <citation type="submission" date="2021-12" db="EMBL/GenBank/DDBJ databases">
        <authorList>
            <person name="King R."/>
        </authorList>
    </citation>
    <scope>NUCLEOTIDE SEQUENCE</scope>
</reference>
<evidence type="ECO:0000259" key="6">
    <source>
        <dbReference type="Pfam" id="PF24782"/>
    </source>
</evidence>
<feature type="compositionally biased region" description="Low complexity" evidence="4">
    <location>
        <begin position="1580"/>
        <end position="1605"/>
    </location>
</feature>
<feature type="compositionally biased region" description="Low complexity" evidence="4">
    <location>
        <begin position="1011"/>
        <end position="1020"/>
    </location>
</feature>
<feature type="compositionally biased region" description="Low complexity" evidence="4">
    <location>
        <begin position="1667"/>
        <end position="1693"/>
    </location>
</feature>
<sequence>QIKLEKVLGLTVSSNAALDCDPNTGHIVYPAGCTVVIFNQFRGKQHHLLNAQRKTVTCVDYSSDGKFLVTGECGHQPCVRVWDLADNTQLAEFAGHKYGINCVAFSPNQKFVVSVGSQHDMIVNVWEWRSNLKAASNKVSSKVKAIAFAENGSYFVTVGNRHVKFWYLQSPRSNMYKEPVPLMGRSAILGEQRNNDFVDVVCGQGTMGDSTYVITRSGLLCEFNNRRLLYRWVELRTPSANCMAIGVDHIFIGCAEGIIRCFHPVSLQFITTLPRTHYLGVDIAQGLNISHMTLHPKNAKYPDAIAVAFDDRNKKLTCVYNDHSLYVWDVTDIKRVGKSHSFLFHSACIWGVEVSPATCKALPPGSFITCSSDDTVRIWNMDDSNLSSKSSFQRNIYSNELLKVMYIDEDLNYIKDMEINAADKSDSSVSYDGRNGVRAIRISPDGKHLASGDRSGNIRIHELSNFNQLCLIEAHDAEVLYLEYTKPDAESSDKNLLASASRDRLIHVFNVDEDYNFIQTLDDHSSSITAVRFINSRGQVQMVSCGADKSIIFRQLQKTPNGKFSFSRGHNVAVKTTLYDMEVDITQKHILTACQDRNIRVYNVNSGKHSKSFKGSVGEDGSLIKVVLDASGIFVATSSTDKTLCIYDYYSGECMATMTGHSELVTGLRFSLDCQRLISASGDGCIFVWTIPRDMVTTMHARISQQTARLARHRISLSNGLNFHTNEEDSDKADSAISSDPLASYRFNDSPLPLWAKSQRSDNDVPVPASFPRKEIPKGRWAQRLDPTGLTIKSIFDSDSIIHCPLSQDCSDNSKEDSSVDSGAETSHSLYPELRKDSITPPNKLATDRTSHKKIESNRTRYHTDDSSLGSFKYYEDNESTEHDGDVEDYSEGEFTESEHHKKIIYYPIAEESMSKFTVNAMDKEELRRSQRRMKQQKREKLIVSPLETTRSVSGSQDSDDDELEEEDDESSTLSAHNPDKTLTPSAFTSEPEDGVSLREKYLKNTFESLSGAELESSAENTSMRGKTSLSSQFHNSPLPRVRNVSVIQAVIDKKNDKETMRKREELQRRIEETRRKLQSVGTRSNLKSSQSTTDLSRSNFSDSHVKHTRKISLSNKHHAAGSNSAQYPVVDSYRSSNYHKSESFFVQFSPSKPNSMYDISSNHKSSFSFTNFNPTKPISLPLSPVDDTQKSLLSSLNARMSGPKRNSCSFFVDLDKDSEGIFEPKQKFSSADCLSVSVSKMESSDESDFSSDSLESEFSNMKPRRCFSEYQICNQRFTLHNVTSARAHSEENILNGTENEEDLPDRHSSASFFLRSHHVYKSTESILTDESEYQYLFRDCDNKAHRSTESILTDISDTQFDSLSRDGEDIIERHEEEVKRTVCRTRSLHGTACSGMRREESSNQHSPQFVRYFVIQKEVGYTRPIRSPNVVKSQTQERVTVTKTTNCVQNAPKNESFFIPFDSPDAGKLNRCKISKSVSNLELSPSHPRVTHKPPKPHSKAVPPKKLLTSRSEKYPRFTNTVKTVQSNAVNGSSISVKNKALTIKNDPSRFNSLRKDLSSNYSSRREPSRNDSFQNDPSQNSHSKNDSSSNDSSGNDSSKNSVSRNEFLSSTEPMMMDENFSDERLPTVEENSVTEVKVRAKMPSVKLLLQNFESFHSLPGGRSGDGALSLSGEDSSAESSTPATSSSTNSPKRLHARPGSTNQLARRLIPLSNNSALPSKCNAAKVSNSSKFGPRTSSKHSTKGSTSSMIRSSSVGVLNQSDSESDAGHRTGGVTSLSSRIMRPTIASQNKVVSNVAKNNFGSRRRITSSYSSMNLYHGNEDSSSEEAPVSKSSSRPRSASIDRTNMSRRTSGSLGRSESEHNLARTSKGRTRPVE</sequence>
<dbReference type="PROSITE" id="PS50082">
    <property type="entry name" value="WD_REPEATS_2"/>
    <property type="match status" value="2"/>
</dbReference>
<feature type="domain" description="MABP1/WDR62 first WD40" evidence="5">
    <location>
        <begin position="17"/>
        <end position="342"/>
    </location>
</feature>
<feature type="region of interest" description="Disordered" evidence="4">
    <location>
        <begin position="1011"/>
        <end position="1037"/>
    </location>
</feature>
<evidence type="ECO:0000313" key="8">
    <source>
        <dbReference type="Proteomes" id="UP001152759"/>
    </source>
</evidence>
<dbReference type="GO" id="GO:0072686">
    <property type="term" value="C:mitotic spindle"/>
    <property type="evidence" value="ECO:0007669"/>
    <property type="project" value="TreeGrafter"/>
</dbReference>
<feature type="compositionally biased region" description="Basic and acidic residues" evidence="4">
    <location>
        <begin position="1555"/>
        <end position="1571"/>
    </location>
</feature>
<dbReference type="Gene3D" id="2.130.10.10">
    <property type="entry name" value="YVTN repeat-like/Quinoprotein amine dehydrogenase"/>
    <property type="match status" value="4"/>
</dbReference>
<name>A0A9P0CAR8_BEMTA</name>
<dbReference type="InterPro" id="IPR036322">
    <property type="entry name" value="WD40_repeat_dom_sf"/>
</dbReference>
<feature type="compositionally biased region" description="Polar residues" evidence="4">
    <location>
        <begin position="1080"/>
        <end position="1103"/>
    </location>
</feature>
<feature type="compositionally biased region" description="Polar residues" evidence="4">
    <location>
        <begin position="1751"/>
        <end position="1764"/>
    </location>
</feature>
<feature type="region of interest" description="Disordered" evidence="4">
    <location>
        <begin position="1075"/>
        <end position="1126"/>
    </location>
</feature>
<keyword evidence="1 3" id="KW-0853">WD repeat</keyword>
<dbReference type="Proteomes" id="UP001152759">
    <property type="component" value="Chromosome 6"/>
</dbReference>
<feature type="repeat" description="WD" evidence="3">
    <location>
        <begin position="367"/>
        <end position="389"/>
    </location>
</feature>
<dbReference type="PANTHER" id="PTHR45589">
    <property type="entry name" value="WD REPEAT DOMAIN 62, ISOFORM G"/>
    <property type="match status" value="1"/>
</dbReference>
<feature type="compositionally biased region" description="Polar residues" evidence="4">
    <location>
        <begin position="820"/>
        <end position="829"/>
    </location>
</feature>
<feature type="region of interest" description="Disordered" evidence="4">
    <location>
        <begin position="1714"/>
        <end position="1784"/>
    </location>
</feature>
<feature type="compositionally biased region" description="Acidic residues" evidence="4">
    <location>
        <begin position="885"/>
        <end position="896"/>
    </location>
</feature>
<gene>
    <name evidence="7" type="ORF">BEMITA_LOCUS10096</name>
</gene>
<feature type="compositionally biased region" description="Low complexity" evidence="4">
    <location>
        <begin position="1828"/>
        <end position="1842"/>
    </location>
</feature>
<evidence type="ECO:0000256" key="4">
    <source>
        <dbReference type="SAM" id="MobiDB-lite"/>
    </source>
</evidence>
<accession>A0A9P0CAR8</accession>
<feature type="compositionally biased region" description="Basic residues" evidence="4">
    <location>
        <begin position="1107"/>
        <end position="1120"/>
    </location>
</feature>
<evidence type="ECO:0000256" key="1">
    <source>
        <dbReference type="ARBA" id="ARBA00022574"/>
    </source>
</evidence>
<feature type="region of interest" description="Disordered" evidence="4">
    <location>
        <begin position="1481"/>
        <end position="1520"/>
    </location>
</feature>
<dbReference type="PANTHER" id="PTHR45589:SF1">
    <property type="entry name" value="WD REPEAT DOMAIN 62, ISOFORM G"/>
    <property type="match status" value="1"/>
</dbReference>
<feature type="region of interest" description="Disordered" evidence="4">
    <location>
        <begin position="1549"/>
        <end position="1629"/>
    </location>
</feature>
<feature type="compositionally biased region" description="Basic residues" evidence="4">
    <location>
        <begin position="1490"/>
        <end position="1500"/>
    </location>
</feature>
<dbReference type="SUPFAM" id="SSF50978">
    <property type="entry name" value="WD40 repeat-like"/>
    <property type="match status" value="2"/>
</dbReference>
<feature type="compositionally biased region" description="Basic and acidic residues" evidence="4">
    <location>
        <begin position="846"/>
        <end position="866"/>
    </location>
</feature>
<feature type="region of interest" description="Disordered" evidence="4">
    <location>
        <begin position="878"/>
        <end position="897"/>
    </location>
</feature>
<dbReference type="SMART" id="SM00320">
    <property type="entry name" value="WD40"/>
    <property type="match status" value="11"/>
</dbReference>
<feature type="region of interest" description="Disordered" evidence="4">
    <location>
        <begin position="1658"/>
        <end position="1702"/>
    </location>
</feature>
<evidence type="ECO:0000256" key="2">
    <source>
        <dbReference type="ARBA" id="ARBA00022737"/>
    </source>
</evidence>
<feature type="region of interest" description="Disordered" evidence="4">
    <location>
        <begin position="757"/>
        <end position="782"/>
    </location>
</feature>
<keyword evidence="8" id="KW-1185">Reference proteome</keyword>
<dbReference type="InterPro" id="IPR052779">
    <property type="entry name" value="WDR62"/>
</dbReference>
<dbReference type="InterPro" id="IPR001680">
    <property type="entry name" value="WD40_rpt"/>
</dbReference>
<feature type="region of interest" description="Disordered" evidence="4">
    <location>
        <begin position="807"/>
        <end position="871"/>
    </location>
</feature>
<feature type="non-terminal residue" evidence="7">
    <location>
        <position position="1"/>
    </location>
</feature>
<dbReference type="InterPro" id="IPR056161">
    <property type="entry name" value="WD40_MABP1-WDR62_1st"/>
</dbReference>
<dbReference type="Pfam" id="PF24782">
    <property type="entry name" value="WD40_MABP1-WDR62_2nd"/>
    <property type="match status" value="1"/>
</dbReference>
<evidence type="ECO:0000259" key="5">
    <source>
        <dbReference type="Pfam" id="PF24780"/>
    </source>
</evidence>
<feature type="compositionally biased region" description="Acidic residues" evidence="4">
    <location>
        <begin position="958"/>
        <end position="971"/>
    </location>
</feature>
<feature type="compositionally biased region" description="Polar residues" evidence="4">
    <location>
        <begin position="1844"/>
        <end position="1859"/>
    </location>
</feature>
<feature type="domain" description="MABP1/WDR62 second WD40" evidence="6">
    <location>
        <begin position="349"/>
        <end position="690"/>
    </location>
</feature>
<dbReference type="PROSITE" id="PS50294">
    <property type="entry name" value="WD_REPEATS_REGION"/>
    <property type="match status" value="1"/>
</dbReference>
<feature type="region of interest" description="Disordered" evidence="4">
    <location>
        <begin position="1816"/>
        <end position="1878"/>
    </location>
</feature>
<proteinExistence type="predicted"/>
<dbReference type="InterPro" id="IPR015943">
    <property type="entry name" value="WD40/YVTN_repeat-like_dom_sf"/>
</dbReference>
<feature type="region of interest" description="Disordered" evidence="4">
    <location>
        <begin position="927"/>
        <end position="995"/>
    </location>
</feature>
<dbReference type="InterPro" id="IPR056162">
    <property type="entry name" value="WD40_MABP1-WDR62_2nd"/>
</dbReference>